<comment type="caution">
    <text evidence="3">The sequence shown here is derived from an EMBL/GenBank/DDBJ whole genome shotgun (WGS) entry which is preliminary data.</text>
</comment>
<feature type="region of interest" description="Disordered" evidence="1">
    <location>
        <begin position="1"/>
        <end position="24"/>
    </location>
</feature>
<evidence type="ECO:0000313" key="3">
    <source>
        <dbReference type="EMBL" id="OQW87232.1"/>
    </source>
</evidence>
<dbReference type="Proteomes" id="UP000192505">
    <property type="component" value="Unassembled WGS sequence"/>
</dbReference>
<name>A0A1W9KS76_9BURK</name>
<feature type="transmembrane region" description="Helical" evidence="2">
    <location>
        <begin position="53"/>
        <end position="74"/>
    </location>
</feature>
<feature type="compositionally biased region" description="Polar residues" evidence="1">
    <location>
        <begin position="15"/>
        <end position="24"/>
    </location>
</feature>
<dbReference type="EMBL" id="MTEI01000009">
    <property type="protein sequence ID" value="OQW87232.1"/>
    <property type="molecule type" value="Genomic_DNA"/>
</dbReference>
<gene>
    <name evidence="3" type="ORF">BWK72_13490</name>
</gene>
<accession>A0A1W9KS76</accession>
<keyword evidence="2" id="KW-0812">Transmembrane</keyword>
<evidence type="ECO:0000313" key="4">
    <source>
        <dbReference type="Proteomes" id="UP000192505"/>
    </source>
</evidence>
<protein>
    <submittedName>
        <fullName evidence="3">Uncharacterized protein</fullName>
    </submittedName>
</protein>
<proteinExistence type="predicted"/>
<dbReference type="AlphaFoldDB" id="A0A1W9KS76"/>
<evidence type="ECO:0000256" key="1">
    <source>
        <dbReference type="SAM" id="MobiDB-lite"/>
    </source>
</evidence>
<keyword evidence="2" id="KW-0472">Membrane</keyword>
<organism evidence="3 4">
    <name type="scientific">Rhodoferax ferrireducens</name>
    <dbReference type="NCBI Taxonomy" id="192843"/>
    <lineage>
        <taxon>Bacteria</taxon>
        <taxon>Pseudomonadati</taxon>
        <taxon>Pseudomonadota</taxon>
        <taxon>Betaproteobacteria</taxon>
        <taxon>Burkholderiales</taxon>
        <taxon>Comamonadaceae</taxon>
        <taxon>Rhodoferax</taxon>
    </lineage>
</organism>
<keyword evidence="2" id="KW-1133">Transmembrane helix</keyword>
<reference evidence="3 4" key="1">
    <citation type="submission" date="2017-01" db="EMBL/GenBank/DDBJ databases">
        <title>Novel large sulfur bacteria in the metagenomes of groundwater-fed chemosynthetic microbial mats in the Lake Huron basin.</title>
        <authorList>
            <person name="Sharrar A.M."/>
            <person name="Flood B.E."/>
            <person name="Bailey J.V."/>
            <person name="Jones D.S."/>
            <person name="Biddanda B."/>
            <person name="Ruberg S.A."/>
            <person name="Marcus D.N."/>
            <person name="Dick G.J."/>
        </authorList>
    </citation>
    <scope>NUCLEOTIDE SEQUENCE [LARGE SCALE GENOMIC DNA]</scope>
    <source>
        <strain evidence="3">A7</strain>
    </source>
</reference>
<evidence type="ECO:0000256" key="2">
    <source>
        <dbReference type="SAM" id="Phobius"/>
    </source>
</evidence>
<sequence>MTTHTKPKSGDGLTTPHSQPAEITNKSTRILGAIRTYIKSALSGFTLDRGIDAYTIMIVILVAVMLIQGVLQWLR</sequence>